<keyword evidence="7" id="KW-1185">Reference proteome</keyword>
<reference evidence="7" key="1">
    <citation type="journal article" date="2019" name="Int. J. Syst. Evol. Microbiol.">
        <title>The Global Catalogue of Microorganisms (GCM) 10K type strain sequencing project: providing services to taxonomists for standard genome sequencing and annotation.</title>
        <authorList>
            <consortium name="The Broad Institute Genomics Platform"/>
            <consortium name="The Broad Institute Genome Sequencing Center for Infectious Disease"/>
            <person name="Wu L."/>
            <person name="Ma J."/>
        </authorList>
    </citation>
    <scope>NUCLEOTIDE SEQUENCE [LARGE SCALE GENOMIC DNA]</scope>
    <source>
        <strain evidence="7">CGMCC 1.15923</strain>
    </source>
</reference>
<dbReference type="Pfam" id="PF07690">
    <property type="entry name" value="MFS_1"/>
    <property type="match status" value="1"/>
</dbReference>
<comment type="caution">
    <text evidence="6">The sequence shown here is derived from an EMBL/GenBank/DDBJ whole genome shotgun (WGS) entry which is preliminary data.</text>
</comment>
<feature type="transmembrane region" description="Helical" evidence="4">
    <location>
        <begin position="43"/>
        <end position="63"/>
    </location>
</feature>
<feature type="transmembrane region" description="Helical" evidence="4">
    <location>
        <begin position="317"/>
        <end position="338"/>
    </location>
</feature>
<evidence type="ECO:0000256" key="2">
    <source>
        <dbReference type="ARBA" id="ARBA00022989"/>
    </source>
</evidence>
<keyword evidence="3 4" id="KW-0472">Membrane</keyword>
<feature type="transmembrane region" description="Helical" evidence="4">
    <location>
        <begin position="266"/>
        <end position="286"/>
    </location>
</feature>
<dbReference type="InterPro" id="IPR011701">
    <property type="entry name" value="MFS"/>
</dbReference>
<proteinExistence type="predicted"/>
<feature type="transmembrane region" description="Helical" evidence="4">
    <location>
        <begin position="75"/>
        <end position="98"/>
    </location>
</feature>
<protein>
    <submittedName>
        <fullName evidence="6">MFS transporter</fullName>
    </submittedName>
</protein>
<dbReference type="Gene3D" id="1.20.1250.20">
    <property type="entry name" value="MFS general substrate transporter like domains"/>
    <property type="match status" value="1"/>
</dbReference>
<feature type="transmembrane region" description="Helical" evidence="4">
    <location>
        <begin position="12"/>
        <end position="31"/>
    </location>
</feature>
<feature type="transmembrane region" description="Helical" evidence="4">
    <location>
        <begin position="380"/>
        <end position="399"/>
    </location>
</feature>
<dbReference type="RefSeq" id="WP_188628986.1">
    <property type="nucleotide sequence ID" value="NZ_BMKE01000006.1"/>
</dbReference>
<evidence type="ECO:0000256" key="3">
    <source>
        <dbReference type="ARBA" id="ARBA00023136"/>
    </source>
</evidence>
<name>A0ABQ1IFW8_9GAMM</name>
<dbReference type="PANTHER" id="PTHR23546:SF1">
    <property type="entry name" value="MEMBRANE PROTEIN"/>
    <property type="match status" value="1"/>
</dbReference>
<keyword evidence="1 4" id="KW-0812">Transmembrane</keyword>
<keyword evidence="2 4" id="KW-1133">Transmembrane helix</keyword>
<evidence type="ECO:0000256" key="4">
    <source>
        <dbReference type="SAM" id="Phobius"/>
    </source>
</evidence>
<dbReference type="Proteomes" id="UP000646152">
    <property type="component" value="Unassembled WGS sequence"/>
</dbReference>
<evidence type="ECO:0000259" key="5">
    <source>
        <dbReference type="PROSITE" id="PS50850"/>
    </source>
</evidence>
<feature type="transmembrane region" description="Helical" evidence="4">
    <location>
        <begin position="229"/>
        <end position="251"/>
    </location>
</feature>
<dbReference type="PROSITE" id="PS50850">
    <property type="entry name" value="MFS"/>
    <property type="match status" value="1"/>
</dbReference>
<dbReference type="EMBL" id="BMKE01000006">
    <property type="protein sequence ID" value="GGB38620.1"/>
    <property type="molecule type" value="Genomic_DNA"/>
</dbReference>
<feature type="transmembrane region" description="Helical" evidence="4">
    <location>
        <begin position="104"/>
        <end position="125"/>
    </location>
</feature>
<accession>A0ABQ1IFW8</accession>
<dbReference type="PANTHER" id="PTHR23546">
    <property type="entry name" value="TRANSPORT PROTEIN"/>
    <property type="match status" value="1"/>
</dbReference>
<feature type="domain" description="Major facilitator superfamily (MFS) profile" evidence="5">
    <location>
        <begin position="9"/>
        <end position="404"/>
    </location>
</feature>
<dbReference type="InterPro" id="IPR020846">
    <property type="entry name" value="MFS_dom"/>
</dbReference>
<sequence>MGSFQSTPQLWVLNFVALVGTMAIMAFVAVVGPVVRLLGLADWHAGLALTAGGLLWMLAARRWGKLSDRVGRKRVLLISLAAYAITYLVLAVSVDAALGRPPAIALSLAILVGTRALVGLFYAAVPTITAASVADQVAPGQRASAMAKLGTANAVGLVAGPMVAGWIAVYDIALALYAATLMPVLAMGLIAWKLPETKPPAPVLVPQGQPAAAPKPEVDFFDSRLRLPLAAVFVAMVAVAVTQSTVGFLVIDRLALSLSDGAKTAGYALTAVGGGLIFSQSLMMHIHWTPTRWLLIGSLLASGGFGAVALLDTAVPMLCAFVLAGMGMGFVRPAVQALTADCVESHEQGAAAGTVASMQGFSMIIGPLAGTLLYRISPGAPYLLVVLLLLLLALAVWRYHALEVAHRRAGVTL</sequence>
<gene>
    <name evidence="6" type="ORF">GCM10011502_09800</name>
</gene>
<dbReference type="SUPFAM" id="SSF103473">
    <property type="entry name" value="MFS general substrate transporter"/>
    <property type="match status" value="1"/>
</dbReference>
<feature type="transmembrane region" description="Helical" evidence="4">
    <location>
        <begin position="350"/>
        <end position="374"/>
    </location>
</feature>
<feature type="transmembrane region" description="Helical" evidence="4">
    <location>
        <begin position="146"/>
        <end position="168"/>
    </location>
</feature>
<evidence type="ECO:0000313" key="7">
    <source>
        <dbReference type="Proteomes" id="UP000646152"/>
    </source>
</evidence>
<dbReference type="InterPro" id="IPR036259">
    <property type="entry name" value="MFS_trans_sf"/>
</dbReference>
<feature type="transmembrane region" description="Helical" evidence="4">
    <location>
        <begin position="293"/>
        <end position="311"/>
    </location>
</feature>
<evidence type="ECO:0000256" key="1">
    <source>
        <dbReference type="ARBA" id="ARBA00022692"/>
    </source>
</evidence>
<organism evidence="6 7">
    <name type="scientific">Oceanisphaera marina</name>
    <dbReference type="NCBI Taxonomy" id="2017550"/>
    <lineage>
        <taxon>Bacteria</taxon>
        <taxon>Pseudomonadati</taxon>
        <taxon>Pseudomonadota</taxon>
        <taxon>Gammaproteobacteria</taxon>
        <taxon>Aeromonadales</taxon>
        <taxon>Aeromonadaceae</taxon>
        <taxon>Oceanisphaera</taxon>
    </lineage>
</organism>
<evidence type="ECO:0000313" key="6">
    <source>
        <dbReference type="EMBL" id="GGB38620.1"/>
    </source>
</evidence>